<dbReference type="AlphaFoldDB" id="A0A157SR46"/>
<dbReference type="GO" id="GO:0003697">
    <property type="term" value="F:single-stranded DNA binding"/>
    <property type="evidence" value="ECO:0007669"/>
    <property type="project" value="InterPro"/>
</dbReference>
<dbReference type="Pfam" id="PF00436">
    <property type="entry name" value="SSB"/>
    <property type="match status" value="1"/>
</dbReference>
<proteinExistence type="predicted"/>
<dbReference type="NCBIfam" id="TIGR00621">
    <property type="entry name" value="ssb"/>
    <property type="match status" value="1"/>
</dbReference>
<dbReference type="SUPFAM" id="SSF50249">
    <property type="entry name" value="Nucleic acid-binding proteins"/>
    <property type="match status" value="1"/>
</dbReference>
<dbReference type="PANTHER" id="PTHR10302:SF0">
    <property type="entry name" value="SINGLE-STRANDED DNA-BINDING PROTEIN, MITOCHONDRIAL"/>
    <property type="match status" value="1"/>
</dbReference>
<protein>
    <recommendedName>
        <fullName evidence="2 3">Single-stranded DNA-binding protein</fullName>
    </recommendedName>
</protein>
<keyword evidence="1 2" id="KW-0238">DNA-binding</keyword>
<keyword evidence="5" id="KW-1185">Reference proteome</keyword>
<dbReference type="Proteomes" id="UP000076848">
    <property type="component" value="Unassembled WGS sequence"/>
</dbReference>
<evidence type="ECO:0000313" key="4">
    <source>
        <dbReference type="EMBL" id="SAI72939.1"/>
    </source>
</evidence>
<dbReference type="PANTHER" id="PTHR10302">
    <property type="entry name" value="SINGLE-STRANDED DNA-BINDING PROTEIN"/>
    <property type="match status" value="1"/>
</dbReference>
<dbReference type="Gene3D" id="2.40.50.140">
    <property type="entry name" value="Nucleic acid-binding proteins"/>
    <property type="match status" value="1"/>
</dbReference>
<reference evidence="4 5" key="1">
    <citation type="submission" date="2016-04" db="EMBL/GenBank/DDBJ databases">
        <authorList>
            <consortium name="Pathogen Informatics"/>
        </authorList>
    </citation>
    <scope>NUCLEOTIDE SEQUENCE [LARGE SCALE GENOMIC DNA]</scope>
    <source>
        <strain evidence="4 5">H050680373</strain>
    </source>
</reference>
<dbReference type="InterPro" id="IPR012340">
    <property type="entry name" value="NA-bd_OB-fold"/>
</dbReference>
<evidence type="ECO:0000256" key="1">
    <source>
        <dbReference type="ARBA" id="ARBA00023125"/>
    </source>
</evidence>
<dbReference type="PROSITE" id="PS50935">
    <property type="entry name" value="SSB"/>
    <property type="match status" value="1"/>
</dbReference>
<dbReference type="InterPro" id="IPR011344">
    <property type="entry name" value="ssDNA-bd"/>
</dbReference>
<dbReference type="STRING" id="288768.SAMEA3906486_04364"/>
<dbReference type="PIRSF" id="PIRSF002070">
    <property type="entry name" value="SSB"/>
    <property type="match status" value="1"/>
</dbReference>
<name>A0A157SR46_9BORD</name>
<dbReference type="GO" id="GO:0006260">
    <property type="term" value="P:DNA replication"/>
    <property type="evidence" value="ECO:0007669"/>
    <property type="project" value="InterPro"/>
</dbReference>
<gene>
    <name evidence="4" type="primary">ssb4_1</name>
    <name evidence="4" type="ORF">SAMEA3906486_04364</name>
</gene>
<dbReference type="EMBL" id="FKIF01000008">
    <property type="protein sequence ID" value="SAI72939.1"/>
    <property type="molecule type" value="Genomic_DNA"/>
</dbReference>
<dbReference type="InterPro" id="IPR000424">
    <property type="entry name" value="Primosome_PriB/ssb"/>
</dbReference>
<evidence type="ECO:0000256" key="3">
    <source>
        <dbReference type="RuleBase" id="RU000524"/>
    </source>
</evidence>
<dbReference type="RefSeq" id="WP_197488209.1">
    <property type="nucleotide sequence ID" value="NZ_FKIF01000008.1"/>
</dbReference>
<accession>A0A157SR46</accession>
<evidence type="ECO:0000313" key="5">
    <source>
        <dbReference type="Proteomes" id="UP000076848"/>
    </source>
</evidence>
<dbReference type="GO" id="GO:0009295">
    <property type="term" value="C:nucleoid"/>
    <property type="evidence" value="ECO:0007669"/>
    <property type="project" value="TreeGrafter"/>
</dbReference>
<organism evidence="4 5">
    <name type="scientific">Bordetella ansorpii</name>
    <dbReference type="NCBI Taxonomy" id="288768"/>
    <lineage>
        <taxon>Bacteria</taxon>
        <taxon>Pseudomonadati</taxon>
        <taxon>Pseudomonadota</taxon>
        <taxon>Betaproteobacteria</taxon>
        <taxon>Burkholderiales</taxon>
        <taxon>Alcaligenaceae</taxon>
        <taxon>Bordetella</taxon>
    </lineage>
</organism>
<sequence length="134" mass="15219">MNYESINHIHVVGELDRDPEVRRQQNGQFVTTVMVKTTDHYIKTKTKEKVEEHTVHRAVLFYDNADTARKLKAGDVVDIEGTLKKRSYQDRNTGETKFSTQISASSLKVMSGTRGNSKTVDDPFASAAEFEIPW</sequence>
<evidence type="ECO:0000256" key="2">
    <source>
        <dbReference type="PIRNR" id="PIRNR002070"/>
    </source>
</evidence>